<reference evidence="5 6" key="1">
    <citation type="submission" date="2016-11" db="EMBL/GenBank/DDBJ databases">
        <title>Draft Genome Assembly of Colletotrichum chlorophyti a pathogen of herbaceous plants.</title>
        <authorList>
            <person name="Gan P."/>
            <person name="Narusaka M."/>
            <person name="Tsushima A."/>
            <person name="Narusaka Y."/>
            <person name="Takano Y."/>
            <person name="Shirasu K."/>
        </authorList>
    </citation>
    <scope>NUCLEOTIDE SEQUENCE [LARGE SCALE GENOMIC DNA]</scope>
    <source>
        <strain evidence="5 6">NTL11</strain>
    </source>
</reference>
<dbReference type="PANTHER" id="PTHR31571:SF1">
    <property type="entry name" value="ALTERED INHERITANCE OF MITOCHONDRIA PROTEIN 6"/>
    <property type="match status" value="1"/>
</dbReference>
<dbReference type="InterPro" id="IPR017946">
    <property type="entry name" value="PLC-like_Pdiesterase_TIM-brl"/>
</dbReference>
<feature type="region of interest" description="Disordered" evidence="3">
    <location>
        <begin position="17"/>
        <end position="44"/>
    </location>
</feature>
<dbReference type="Proteomes" id="UP000186583">
    <property type="component" value="Unassembled WGS sequence"/>
</dbReference>
<accession>A0A1Q8RXI2</accession>
<protein>
    <recommendedName>
        <fullName evidence="2">Altered inheritance of mitochondria protein 6</fullName>
    </recommendedName>
</protein>
<evidence type="ECO:0000256" key="3">
    <source>
        <dbReference type="SAM" id="MobiDB-lite"/>
    </source>
</evidence>
<evidence type="ECO:0000256" key="1">
    <source>
        <dbReference type="ARBA" id="ARBA00008858"/>
    </source>
</evidence>
<dbReference type="GO" id="GO:0008081">
    <property type="term" value="F:phosphoric diester hydrolase activity"/>
    <property type="evidence" value="ECO:0007669"/>
    <property type="project" value="InterPro"/>
</dbReference>
<dbReference type="PANTHER" id="PTHR31571">
    <property type="entry name" value="ALTERED INHERITANCE OF MITOCHONDRIA PROTEIN 6"/>
    <property type="match status" value="1"/>
</dbReference>
<dbReference type="GO" id="GO:0006629">
    <property type="term" value="P:lipid metabolic process"/>
    <property type="evidence" value="ECO:0007669"/>
    <property type="project" value="InterPro"/>
</dbReference>
<dbReference type="SUPFAM" id="SSF51695">
    <property type="entry name" value="PLC-like phosphodiesterases"/>
    <property type="match status" value="1"/>
</dbReference>
<evidence type="ECO:0000256" key="4">
    <source>
        <dbReference type="SAM" id="Phobius"/>
    </source>
</evidence>
<evidence type="ECO:0000313" key="6">
    <source>
        <dbReference type="Proteomes" id="UP000186583"/>
    </source>
</evidence>
<feature type="transmembrane region" description="Helical" evidence="4">
    <location>
        <begin position="82"/>
        <end position="107"/>
    </location>
</feature>
<dbReference type="EMBL" id="MPGH01000067">
    <property type="protein sequence ID" value="OLN90012.1"/>
    <property type="molecule type" value="Genomic_DNA"/>
</dbReference>
<evidence type="ECO:0000256" key="2">
    <source>
        <dbReference type="ARBA" id="ARBA00014286"/>
    </source>
</evidence>
<keyword evidence="4" id="KW-0472">Membrane</keyword>
<evidence type="ECO:0000313" key="5">
    <source>
        <dbReference type="EMBL" id="OLN90012.1"/>
    </source>
</evidence>
<keyword evidence="4" id="KW-0812">Transmembrane</keyword>
<name>A0A1Q8RXI2_9PEZI</name>
<keyword evidence="6" id="KW-1185">Reference proteome</keyword>
<feature type="transmembrane region" description="Helical" evidence="4">
    <location>
        <begin position="458"/>
        <end position="479"/>
    </location>
</feature>
<keyword evidence="4" id="KW-1133">Transmembrane helix</keyword>
<sequence length="498" mass="56426">MDFQSHKATRVVVDDSYSSASAATNSPFSSPSRSSQNGGAGTTQDVESLSFSRIYRRGPLVRNRRLQNLWLSFKKIESLQDIVGITLSITLGTSLVISLLYVLIFVYKPASIRSSLIHDFISTKPISPEETPGSILSTWFDEFSRSVIPKNCHSHNDYWRARPLFSALAAGCSGVEADVWLSDDGTDLLVGHDRDALSKNMTLKSLYLDPLMKILSAENPPSKWANFTPEDQARGVFKTSPNTTLVLLIDLKSNATETWPLVVKQLEPLRQKQFLSRFEIVETSPGFQLKQSRWPGPLTVVGTGSLERRSYFGVPHRPDVHFDFYHDTFIDAPLEILPKENTFWRYEGPMEGYMGSITRASQMWTEDDTYYTSVSFKQSIGSVHTGFSQLQLAKLRKHVKTAHQSKLKSRYWDIPEWPIGYRDYIWKTLTEEGVDMLNVDDLESAAKQGWVEGYVSDVLWMGLVSAYIFACSITIIVMFRRHLKKERSRGMSSRGVEL</sequence>
<dbReference type="OrthoDB" id="4153866at2759"/>
<feature type="compositionally biased region" description="Low complexity" evidence="3">
    <location>
        <begin position="17"/>
        <end position="35"/>
    </location>
</feature>
<dbReference type="STRING" id="708187.A0A1Q8RXI2"/>
<gene>
    <name evidence="5" type="ORF">CCHL11_07220</name>
</gene>
<dbReference type="AlphaFoldDB" id="A0A1Q8RXI2"/>
<dbReference type="InterPro" id="IPR051236">
    <property type="entry name" value="HAT_RTT109-like"/>
</dbReference>
<comment type="caution">
    <text evidence="5">The sequence shown here is derived from an EMBL/GenBank/DDBJ whole genome shotgun (WGS) entry which is preliminary data.</text>
</comment>
<organism evidence="5 6">
    <name type="scientific">Colletotrichum chlorophyti</name>
    <dbReference type="NCBI Taxonomy" id="708187"/>
    <lineage>
        <taxon>Eukaryota</taxon>
        <taxon>Fungi</taxon>
        <taxon>Dikarya</taxon>
        <taxon>Ascomycota</taxon>
        <taxon>Pezizomycotina</taxon>
        <taxon>Sordariomycetes</taxon>
        <taxon>Hypocreomycetidae</taxon>
        <taxon>Glomerellales</taxon>
        <taxon>Glomerellaceae</taxon>
        <taxon>Colletotrichum</taxon>
    </lineage>
</organism>
<comment type="similarity">
    <text evidence="1">Belongs to the AIM6 family.</text>
</comment>
<proteinExistence type="inferred from homology"/>